<evidence type="ECO:0000313" key="4">
    <source>
        <dbReference type="EMBL" id="CAG8472887.1"/>
    </source>
</evidence>
<organism evidence="4 5">
    <name type="scientific">Diversispora eburnea</name>
    <dbReference type="NCBI Taxonomy" id="1213867"/>
    <lineage>
        <taxon>Eukaryota</taxon>
        <taxon>Fungi</taxon>
        <taxon>Fungi incertae sedis</taxon>
        <taxon>Mucoromycota</taxon>
        <taxon>Glomeromycotina</taxon>
        <taxon>Glomeromycetes</taxon>
        <taxon>Diversisporales</taxon>
        <taxon>Diversisporaceae</taxon>
        <taxon>Diversispora</taxon>
    </lineage>
</organism>
<dbReference type="GO" id="GO:0005839">
    <property type="term" value="C:proteasome core complex"/>
    <property type="evidence" value="ECO:0007669"/>
    <property type="project" value="InterPro"/>
</dbReference>
<dbReference type="PANTHER" id="PTHR32194:SF2">
    <property type="entry name" value="PROTEASOME SUBUNIT BETA TYPE-1"/>
    <property type="match status" value="1"/>
</dbReference>
<dbReference type="AlphaFoldDB" id="A0A9N8W424"/>
<dbReference type="Proteomes" id="UP000789706">
    <property type="component" value="Unassembled WGS sequence"/>
</dbReference>
<evidence type="ECO:0000256" key="2">
    <source>
        <dbReference type="ARBA" id="ARBA00022490"/>
    </source>
</evidence>
<dbReference type="Pfam" id="PF00227">
    <property type="entry name" value="Proteasome"/>
    <property type="match status" value="1"/>
</dbReference>
<evidence type="ECO:0000313" key="5">
    <source>
        <dbReference type="Proteomes" id="UP000789706"/>
    </source>
</evidence>
<proteinExistence type="predicted"/>
<gene>
    <name evidence="4" type="ORF">DEBURN_LOCUS3246</name>
</gene>
<protein>
    <submittedName>
        <fullName evidence="4">5639_t:CDS:1</fullName>
    </submittedName>
</protein>
<dbReference type="InterPro" id="IPR023333">
    <property type="entry name" value="Proteasome_suB-type"/>
</dbReference>
<comment type="subcellular location">
    <subcellularLocation>
        <location evidence="1">Nucleus</location>
    </subcellularLocation>
</comment>
<dbReference type="EMBL" id="CAJVPK010000201">
    <property type="protein sequence ID" value="CAG8472887.1"/>
    <property type="molecule type" value="Genomic_DNA"/>
</dbReference>
<dbReference type="PANTHER" id="PTHR32194">
    <property type="entry name" value="METALLOPROTEASE TLDD"/>
    <property type="match status" value="1"/>
</dbReference>
<dbReference type="Gene3D" id="3.60.20.10">
    <property type="entry name" value="Glutamine Phosphoribosylpyrophosphate, subunit 1, domain 1"/>
    <property type="match status" value="1"/>
</dbReference>
<dbReference type="OrthoDB" id="268479at2759"/>
<dbReference type="GO" id="GO:0005737">
    <property type="term" value="C:cytoplasm"/>
    <property type="evidence" value="ECO:0007669"/>
    <property type="project" value="TreeGrafter"/>
</dbReference>
<dbReference type="SUPFAM" id="SSF56235">
    <property type="entry name" value="N-terminal nucleophile aminohydrolases (Ntn hydrolases)"/>
    <property type="match status" value="1"/>
</dbReference>
<evidence type="ECO:0000256" key="3">
    <source>
        <dbReference type="ARBA" id="ARBA00022942"/>
    </source>
</evidence>
<dbReference type="GO" id="GO:0005634">
    <property type="term" value="C:nucleus"/>
    <property type="evidence" value="ECO:0007669"/>
    <property type="project" value="UniProtKB-SubCell"/>
</dbReference>
<evidence type="ECO:0000256" key="1">
    <source>
        <dbReference type="ARBA" id="ARBA00004123"/>
    </source>
</evidence>
<dbReference type="InterPro" id="IPR029055">
    <property type="entry name" value="Ntn_hydrolases_N"/>
</dbReference>
<dbReference type="GO" id="GO:0051603">
    <property type="term" value="P:proteolysis involved in protein catabolic process"/>
    <property type="evidence" value="ECO:0007669"/>
    <property type="project" value="InterPro"/>
</dbReference>
<accession>A0A9N8W424</accession>
<sequence length="185" mass="20478">MLIQFSAPTDTYGQNFGKPTSLHFNPYDDNGGTALALSGEDYAIIASDTRQSSVLAMCGFSADASALTKRITQRMEWYKHAHEKEMSTEALSQLLSITLYSKRFFPYYTHCLLGGLDENGSFHAEPCCAVGSGSPLMQSFLDNQNKQPIPLEKAINIVKDSFTGVAERDIYTGDGERKKMKKLDI</sequence>
<dbReference type="InterPro" id="IPR001353">
    <property type="entry name" value="Proteasome_sua/b"/>
</dbReference>
<keyword evidence="3" id="KW-0647">Proteasome</keyword>
<reference evidence="4" key="1">
    <citation type="submission" date="2021-06" db="EMBL/GenBank/DDBJ databases">
        <authorList>
            <person name="Kallberg Y."/>
            <person name="Tangrot J."/>
            <person name="Rosling A."/>
        </authorList>
    </citation>
    <scope>NUCLEOTIDE SEQUENCE</scope>
    <source>
        <strain evidence="4">AZ414A</strain>
    </source>
</reference>
<name>A0A9N8W424_9GLOM</name>
<keyword evidence="2" id="KW-0963">Cytoplasm</keyword>
<comment type="caution">
    <text evidence="4">The sequence shown here is derived from an EMBL/GenBank/DDBJ whole genome shotgun (WGS) entry which is preliminary data.</text>
</comment>
<keyword evidence="5" id="KW-1185">Reference proteome</keyword>